<dbReference type="InterPro" id="IPR002589">
    <property type="entry name" value="Macro_dom"/>
</dbReference>
<evidence type="ECO:0000313" key="2">
    <source>
        <dbReference type="EMBL" id="KAJ0407847.1"/>
    </source>
</evidence>
<accession>A0AAD5QC66</accession>
<dbReference type="SUPFAM" id="SSF52949">
    <property type="entry name" value="Macro domain-like"/>
    <property type="match status" value="1"/>
</dbReference>
<evidence type="ECO:0000259" key="1">
    <source>
        <dbReference type="PROSITE" id="PS51154"/>
    </source>
</evidence>
<organism evidence="2 3">
    <name type="scientific">Pythium insidiosum</name>
    <name type="common">Pythiosis disease agent</name>
    <dbReference type="NCBI Taxonomy" id="114742"/>
    <lineage>
        <taxon>Eukaryota</taxon>
        <taxon>Sar</taxon>
        <taxon>Stramenopiles</taxon>
        <taxon>Oomycota</taxon>
        <taxon>Peronosporomycetes</taxon>
        <taxon>Pythiales</taxon>
        <taxon>Pythiaceae</taxon>
        <taxon>Pythium</taxon>
    </lineage>
</organism>
<name>A0AAD5QC66_PYTIN</name>
<keyword evidence="3" id="KW-1185">Reference proteome</keyword>
<dbReference type="SMART" id="SM00506">
    <property type="entry name" value="A1pp"/>
    <property type="match status" value="1"/>
</dbReference>
<sequence>MALSSATHHVLTDAAQWRHLMLREGLLPRALASEAASADATELTVRCEAPCCPEVAQYLSRLAQRLAFDENVLVVSGDIGTISSVGNGIPVDCLVFPTSAYLRNPHVGAAGCVHARAGSELDRHIADRLGARLPLPVGSTTLTPAFNADIHSLIHCIGPSGMAHNRELLLYTTYINALAAFEKDLTVQCAAIASISTGINQFPIEDAATVAISAVRDMIRSRQWTKVVAFVCVDAELQAALESAKATARITLFHGGYTYPDVITVVPPP</sequence>
<dbReference type="InterPro" id="IPR043472">
    <property type="entry name" value="Macro_dom-like"/>
</dbReference>
<dbReference type="PROSITE" id="PS51154">
    <property type="entry name" value="MACRO"/>
    <property type="match status" value="1"/>
</dbReference>
<dbReference type="Gene3D" id="3.40.220.10">
    <property type="entry name" value="Leucine Aminopeptidase, subunit E, domain 1"/>
    <property type="match status" value="1"/>
</dbReference>
<dbReference type="Pfam" id="PF01661">
    <property type="entry name" value="Macro"/>
    <property type="match status" value="1"/>
</dbReference>
<protein>
    <recommendedName>
        <fullName evidence="1">Macro domain-containing protein</fullName>
    </recommendedName>
</protein>
<dbReference type="PANTHER" id="PTHR11106">
    <property type="entry name" value="GANGLIOSIDE INDUCED DIFFERENTIATION ASSOCIATED PROTEIN 2-RELATED"/>
    <property type="match status" value="1"/>
</dbReference>
<reference evidence="2" key="1">
    <citation type="submission" date="2021-12" db="EMBL/GenBank/DDBJ databases">
        <title>Prjna785345.</title>
        <authorList>
            <person name="Rujirawat T."/>
            <person name="Krajaejun T."/>
        </authorList>
    </citation>
    <scope>NUCLEOTIDE SEQUENCE</scope>
    <source>
        <strain evidence="2">Pi057C3</strain>
    </source>
</reference>
<evidence type="ECO:0000313" key="3">
    <source>
        <dbReference type="Proteomes" id="UP001209570"/>
    </source>
</evidence>
<dbReference type="EMBL" id="JAKCXM010000017">
    <property type="protein sequence ID" value="KAJ0407847.1"/>
    <property type="molecule type" value="Genomic_DNA"/>
</dbReference>
<dbReference type="Proteomes" id="UP001209570">
    <property type="component" value="Unassembled WGS sequence"/>
</dbReference>
<proteinExistence type="predicted"/>
<dbReference type="AlphaFoldDB" id="A0AAD5QC66"/>
<feature type="domain" description="Macro" evidence="1">
    <location>
        <begin position="59"/>
        <end position="249"/>
    </location>
</feature>
<comment type="caution">
    <text evidence="2">The sequence shown here is derived from an EMBL/GenBank/DDBJ whole genome shotgun (WGS) entry which is preliminary data.</text>
</comment>
<dbReference type="PANTHER" id="PTHR11106:SF27">
    <property type="entry name" value="MACRO DOMAIN-CONTAINING PROTEIN"/>
    <property type="match status" value="1"/>
</dbReference>
<gene>
    <name evidence="2" type="ORF">P43SY_008308</name>
</gene>